<dbReference type="EMBL" id="CP134878">
    <property type="protein sequence ID" value="WNM18873.1"/>
    <property type="molecule type" value="Genomic_DNA"/>
</dbReference>
<name>A0AA96F2Q7_9FLAO</name>
<dbReference type="AlphaFoldDB" id="A0AA96F2Q7"/>
<accession>A0AA96EUP6</accession>
<dbReference type="RefSeq" id="WP_313323123.1">
    <property type="nucleotide sequence ID" value="NZ_CP134878.1"/>
</dbReference>
<dbReference type="KEGG" id="fcj:RN605_06075"/>
<protein>
    <recommendedName>
        <fullName evidence="4">T9SS sorting signal type C domain-containing protein</fullName>
    </recommendedName>
</protein>
<gene>
    <name evidence="2" type="ORF">RN605_06075</name>
    <name evidence="1" type="ORF">RN608_12775</name>
</gene>
<evidence type="ECO:0008006" key="4">
    <source>
        <dbReference type="Google" id="ProtNLM"/>
    </source>
</evidence>
<dbReference type="Proteomes" id="UP001304515">
    <property type="component" value="Chromosome"/>
</dbReference>
<proteinExistence type="predicted"/>
<accession>A0AA96F2Q7</accession>
<evidence type="ECO:0000313" key="3">
    <source>
        <dbReference type="Proteomes" id="UP001304515"/>
    </source>
</evidence>
<sequence>MQRILFKSLKCGLFIFLITGINFNSNAKSILYSTPISKSEGIKAFDFLLFNSSGDGGIVNSNQQICAGTAPNDLTLASYNGTILYWERSDDAGFSSPTSIANTSSVLLGTEIGNLESTTYFRAVVEAPDFSIVYSEYAIISITSTTWNGSTWSNGYPTSTTAAVISADFTTSGNSFSACTLTVNNNAIVIISSGDDVTLEGGLTIETGSSFTLENNATLFQIQNQSMNVGTISINRDSSSLKRLDYTLWSSPVESQNLFNFSPYTMANRFYSYNSDTNLYNVISSPETTVFDIAKGYLIRMPNNHPSEPTVWTGTFSGVPNNGDYYYTFFDGGVGQRFNLIGNPYPSPIDALSFIDNADNSNSITGTLYFWRKSNGSSSPSYCTWSSLGFVGNGEPEVYDPNGVIQVGQGFLVEGTGVSNVVHFTNEMRTNNHANQFFKVTNTIEKKRFWLNAIGNNGAFSQTMIGYMTGASNGVDARIDAKYINDGSIALASMIEDTPYAIQGRGLPFDSSDIVRLSFSATNSGNYSIVIDHSDDFFANGQPVYLRDLTTGTIHDLSLGAYNFSFTAGTSSDRFEIMYQLPQNLDIPVFNASQVIIYKNLDSGFVVDAGNTLLKDIKVFDISGRLLYEQKDINKNETVVNQNLLNDVLLVQITSIDGVMVTKKMIY</sequence>
<evidence type="ECO:0000313" key="1">
    <source>
        <dbReference type="EMBL" id="WNM18873.1"/>
    </source>
</evidence>
<reference evidence="2 3" key="1">
    <citation type="submission" date="2023-09" db="EMBL/GenBank/DDBJ databases">
        <title>Flavobacterium sp. a novel bacteria isolate from Pepper rhizosphere.</title>
        <authorList>
            <person name="Peng Y."/>
            <person name="Lee J."/>
        </authorList>
    </citation>
    <scope>NUCLEOTIDE SEQUENCE [LARGE SCALE GENOMIC DNA]</scope>
    <source>
        <strain evidence="1">PMR2A8</strain>
        <strain evidence="2 3">PMTSA4</strain>
    </source>
</reference>
<evidence type="ECO:0000313" key="2">
    <source>
        <dbReference type="EMBL" id="WNM22923.1"/>
    </source>
</evidence>
<dbReference type="EMBL" id="CP134890">
    <property type="protein sequence ID" value="WNM22923.1"/>
    <property type="molecule type" value="Genomic_DNA"/>
</dbReference>
<organism evidence="2 3">
    <name type="scientific">Flavobacterium capsici</name>
    <dbReference type="NCBI Taxonomy" id="3075618"/>
    <lineage>
        <taxon>Bacteria</taxon>
        <taxon>Pseudomonadati</taxon>
        <taxon>Bacteroidota</taxon>
        <taxon>Flavobacteriia</taxon>
        <taxon>Flavobacteriales</taxon>
        <taxon>Flavobacteriaceae</taxon>
        <taxon>Flavobacterium</taxon>
    </lineage>
</organism>
<keyword evidence="3" id="KW-1185">Reference proteome</keyword>